<organism evidence="4 5">
    <name type="scientific">Agrobacterium larrymoorei</name>
    <dbReference type="NCBI Taxonomy" id="160699"/>
    <lineage>
        <taxon>Bacteria</taxon>
        <taxon>Pseudomonadati</taxon>
        <taxon>Pseudomonadota</taxon>
        <taxon>Alphaproteobacteria</taxon>
        <taxon>Hyphomicrobiales</taxon>
        <taxon>Rhizobiaceae</taxon>
        <taxon>Rhizobium/Agrobacterium group</taxon>
        <taxon>Agrobacterium</taxon>
    </lineage>
</organism>
<gene>
    <name evidence="4" type="ORF">QE369_002079</name>
</gene>
<dbReference type="CDD" id="cd06911">
    <property type="entry name" value="VirB9_CagX_TrbG"/>
    <property type="match status" value="1"/>
</dbReference>
<proteinExistence type="inferred from homology"/>
<feature type="chain" id="PRO_5042506269" evidence="3">
    <location>
        <begin position="33"/>
        <end position="268"/>
    </location>
</feature>
<evidence type="ECO:0000313" key="5">
    <source>
        <dbReference type="Proteomes" id="UP001255601"/>
    </source>
</evidence>
<dbReference type="InterPro" id="IPR010258">
    <property type="entry name" value="Conjugal_tfr_TrbG/VirB9/CagX"/>
</dbReference>
<dbReference type="RefSeq" id="WP_309770781.1">
    <property type="nucleotide sequence ID" value="NZ_JAVIZC010000002.1"/>
</dbReference>
<reference evidence="4" key="1">
    <citation type="submission" date="2023-08" db="EMBL/GenBank/DDBJ databases">
        <title>Functional and genomic diversity of the sorghum phyllosphere microbiome.</title>
        <authorList>
            <person name="Shade A."/>
        </authorList>
    </citation>
    <scope>NUCLEOTIDE SEQUENCE</scope>
    <source>
        <strain evidence="4">SORGH_AS_0974</strain>
    </source>
</reference>
<evidence type="ECO:0000313" key="4">
    <source>
        <dbReference type="EMBL" id="MDR6101882.1"/>
    </source>
</evidence>
<evidence type="ECO:0000256" key="2">
    <source>
        <dbReference type="ARBA" id="ARBA00022729"/>
    </source>
</evidence>
<feature type="signal peptide" evidence="3">
    <location>
        <begin position="1"/>
        <end position="32"/>
    </location>
</feature>
<dbReference type="InterPro" id="IPR033645">
    <property type="entry name" value="VirB9/CagX/TrbG_C"/>
</dbReference>
<protein>
    <submittedName>
        <fullName evidence="4">Type IV secretion system protein VirB9</fullName>
    </submittedName>
</protein>
<dbReference type="Proteomes" id="UP001255601">
    <property type="component" value="Unassembled WGS sequence"/>
</dbReference>
<dbReference type="EMBL" id="JAVIZC010000002">
    <property type="protein sequence ID" value="MDR6101882.1"/>
    <property type="molecule type" value="Genomic_DNA"/>
</dbReference>
<comment type="similarity">
    <text evidence="1">Belongs to the TrbG/VirB9 family.</text>
</comment>
<evidence type="ECO:0000256" key="3">
    <source>
        <dbReference type="SAM" id="SignalP"/>
    </source>
</evidence>
<evidence type="ECO:0000256" key="1">
    <source>
        <dbReference type="ARBA" id="ARBA00006135"/>
    </source>
</evidence>
<name>A0AAJ2BBZ5_9HYPH</name>
<accession>A0AAJ2BBZ5</accession>
<keyword evidence="2 3" id="KW-0732">Signal</keyword>
<sequence>MNHSRSERPNMMLTRTAAYLLAGTFSIAPALADQNRPVTVVDPRIKYLSYAEDNVYRLDLNLKSVSAIQFSDDEQVESILIGDSASWEVVKLKSGHVVSIKATIPSARSNMTVYTDRRVYTFELQSFGEVPMGAAGSPMLRTVFTYPAEKKRQPGNGAKPPGPDRIDSNYLVAGKAEFRPTWVQDNGRQTSFFLPEDAPRPAIFKVGPKKEEQLMNSRTTGGRIIVDGVSDHWVLRVGDTFICIGRANTVAEKPRLFAGLTNGGRHDQ</sequence>
<dbReference type="Gene3D" id="2.60.40.2500">
    <property type="match status" value="1"/>
</dbReference>
<dbReference type="AlphaFoldDB" id="A0AAJ2BBZ5"/>
<comment type="caution">
    <text evidence="4">The sequence shown here is derived from an EMBL/GenBank/DDBJ whole genome shotgun (WGS) entry which is preliminary data.</text>
</comment>
<dbReference type="InterPro" id="IPR038161">
    <property type="entry name" value="VirB9/CagX/TrbG_C_sf"/>
</dbReference>
<dbReference type="Pfam" id="PF03524">
    <property type="entry name" value="CagX"/>
    <property type="match status" value="1"/>
</dbReference>